<keyword evidence="2" id="KW-1185">Reference proteome</keyword>
<proteinExistence type="predicted"/>
<dbReference type="KEGG" id="val:VDBG_02736"/>
<dbReference type="RefSeq" id="XP_003006597.1">
    <property type="nucleotide sequence ID" value="XM_003006551.1"/>
</dbReference>
<dbReference type="EMBL" id="DS985216">
    <property type="protein sequence ID" value="EEY16627.1"/>
    <property type="molecule type" value="Genomic_DNA"/>
</dbReference>
<sequence length="125" mass="12949">MPLSEEAALLLPPVAAPDSAEAVPELVGDEVAVPVELAESELDSSRAERSLLSLAVTVTSVPFLHLLFSEPVPSTKLTVAHCAAWGEILHSVENAVGGAADDVDDARGLPTQLSGAVTPGWQFEP</sequence>
<name>C9SEN4_VERA1</name>
<protein>
    <submittedName>
        <fullName evidence="1">Predicted protein</fullName>
    </submittedName>
</protein>
<dbReference type="Proteomes" id="UP000008698">
    <property type="component" value="Unassembled WGS sequence"/>
</dbReference>
<dbReference type="HOGENOM" id="CLU_1994345_0_0_1"/>
<reference evidence="2" key="1">
    <citation type="journal article" date="2011" name="PLoS Pathog.">
        <title>Comparative genomics yields insights into niche adaptation of plant vascular wilt pathogens.</title>
        <authorList>
            <person name="Klosterman S.J."/>
            <person name="Subbarao K.V."/>
            <person name="Kang S."/>
            <person name="Veronese P."/>
            <person name="Gold S.E."/>
            <person name="Thomma B.P.H.J."/>
            <person name="Chen Z."/>
            <person name="Henrissat B."/>
            <person name="Lee Y.-H."/>
            <person name="Park J."/>
            <person name="Garcia-Pedrajas M.D."/>
            <person name="Barbara D.J."/>
            <person name="Anchieta A."/>
            <person name="de Jonge R."/>
            <person name="Santhanam P."/>
            <person name="Maruthachalam K."/>
            <person name="Atallah Z."/>
            <person name="Amyotte S.G."/>
            <person name="Paz Z."/>
            <person name="Inderbitzin P."/>
            <person name="Hayes R.J."/>
            <person name="Heiman D.I."/>
            <person name="Young S."/>
            <person name="Zeng Q."/>
            <person name="Engels R."/>
            <person name="Galagan J."/>
            <person name="Cuomo C.A."/>
            <person name="Dobinson K.F."/>
            <person name="Ma L.-J."/>
        </authorList>
    </citation>
    <scope>NUCLEOTIDE SEQUENCE [LARGE SCALE GENOMIC DNA]</scope>
    <source>
        <strain evidence="2">VaMs.102 / ATCC MYA-4576 / FGSC 10136</strain>
    </source>
</reference>
<evidence type="ECO:0000313" key="1">
    <source>
        <dbReference type="EMBL" id="EEY16627.1"/>
    </source>
</evidence>
<accession>C9SEN4</accession>
<organism evidence="2">
    <name type="scientific">Verticillium alfalfae (strain VaMs.102 / ATCC MYA-4576 / FGSC 10136)</name>
    <name type="common">Verticillium wilt of alfalfa</name>
    <name type="synonym">Verticillium albo-atrum</name>
    <dbReference type="NCBI Taxonomy" id="526221"/>
    <lineage>
        <taxon>Eukaryota</taxon>
        <taxon>Fungi</taxon>
        <taxon>Dikarya</taxon>
        <taxon>Ascomycota</taxon>
        <taxon>Pezizomycotina</taxon>
        <taxon>Sordariomycetes</taxon>
        <taxon>Hypocreomycetidae</taxon>
        <taxon>Glomerellales</taxon>
        <taxon>Plectosphaerellaceae</taxon>
        <taxon>Verticillium</taxon>
    </lineage>
</organism>
<dbReference type="AlphaFoldDB" id="C9SEN4"/>
<dbReference type="GeneID" id="9533630"/>
<evidence type="ECO:0000313" key="2">
    <source>
        <dbReference type="Proteomes" id="UP000008698"/>
    </source>
</evidence>
<gene>
    <name evidence="1" type="ORF">VDBG_02736</name>
</gene>